<dbReference type="EMBL" id="PGCJ01001034">
    <property type="protein sequence ID" value="PLW11075.1"/>
    <property type="molecule type" value="Genomic_DNA"/>
</dbReference>
<gene>
    <name evidence="5" type="ORF">PCANC_21000</name>
    <name evidence="3" type="ORF">PCANC_22966</name>
    <name evidence="4" type="ORF">PCASD_26256</name>
</gene>
<keyword evidence="6" id="KW-1185">Reference proteome</keyword>
<keyword evidence="2" id="KW-0732">Signal</keyword>
<name>A0A2N5TIV6_9BASI</name>
<feature type="compositionally biased region" description="Polar residues" evidence="1">
    <location>
        <begin position="101"/>
        <end position="113"/>
    </location>
</feature>
<dbReference type="EMBL" id="PGCI01000547">
    <property type="protein sequence ID" value="PLW25338.1"/>
    <property type="molecule type" value="Genomic_DNA"/>
</dbReference>
<evidence type="ECO:0000313" key="7">
    <source>
        <dbReference type="Proteomes" id="UP000235392"/>
    </source>
</evidence>
<reference evidence="6 7" key="1">
    <citation type="submission" date="2017-11" db="EMBL/GenBank/DDBJ databases">
        <title>De novo assembly and phasing of dikaryotic genomes from two isolates of Puccinia coronata f. sp. avenae, the causal agent of oat crown rust.</title>
        <authorList>
            <person name="Miller M.E."/>
            <person name="Zhang Y."/>
            <person name="Omidvar V."/>
            <person name="Sperschneider J."/>
            <person name="Schwessinger B."/>
            <person name="Raley C."/>
            <person name="Palmer J.M."/>
            <person name="Garnica D."/>
            <person name="Upadhyaya N."/>
            <person name="Rathjen J."/>
            <person name="Taylor J.M."/>
            <person name="Park R.F."/>
            <person name="Dodds P.N."/>
            <person name="Hirsch C.D."/>
            <person name="Kianian S.F."/>
            <person name="Figueroa M."/>
        </authorList>
    </citation>
    <scope>NUCLEOTIDE SEQUENCE [LARGE SCALE GENOMIC DNA]</scope>
    <source>
        <strain evidence="3">12NC29</strain>
        <strain evidence="4">12SD80</strain>
    </source>
</reference>
<evidence type="ECO:0000313" key="5">
    <source>
        <dbReference type="EMBL" id="PLW33250.1"/>
    </source>
</evidence>
<feature type="signal peptide" evidence="2">
    <location>
        <begin position="1"/>
        <end position="18"/>
    </location>
</feature>
<dbReference type="AlphaFoldDB" id="A0A2N5TIV6"/>
<proteinExistence type="predicted"/>
<protein>
    <submittedName>
        <fullName evidence="4">Uncharacterized protein</fullName>
    </submittedName>
</protein>
<dbReference type="EMBL" id="PGCJ01000304">
    <property type="protein sequence ID" value="PLW33250.1"/>
    <property type="molecule type" value="Genomic_DNA"/>
</dbReference>
<dbReference type="Proteomes" id="UP000235388">
    <property type="component" value="Unassembled WGS sequence"/>
</dbReference>
<evidence type="ECO:0000313" key="4">
    <source>
        <dbReference type="EMBL" id="PLW25338.1"/>
    </source>
</evidence>
<sequence length="140" mass="15689">MQPWFLCIFFILIQGGFGTKSPSDNSWLTSLWGRNDVDLRKGDIDLGKGEMASSSRHEPLSDDLTSTASLESPVESFSNKDELLEIVVDDPSHPRRRPRGFSTQIHNSRQATNPPGEKKSIKTTVYQTVAKKLWPGKETN</sequence>
<evidence type="ECO:0000256" key="1">
    <source>
        <dbReference type="SAM" id="MobiDB-lite"/>
    </source>
</evidence>
<evidence type="ECO:0000313" key="6">
    <source>
        <dbReference type="Proteomes" id="UP000235388"/>
    </source>
</evidence>
<comment type="caution">
    <text evidence="4">The sequence shown here is derived from an EMBL/GenBank/DDBJ whole genome shotgun (WGS) entry which is preliminary data.</text>
</comment>
<feature type="chain" id="PRO_5015083752" evidence="2">
    <location>
        <begin position="19"/>
        <end position="140"/>
    </location>
</feature>
<organism evidence="4 7">
    <name type="scientific">Puccinia coronata f. sp. avenae</name>
    <dbReference type="NCBI Taxonomy" id="200324"/>
    <lineage>
        <taxon>Eukaryota</taxon>
        <taxon>Fungi</taxon>
        <taxon>Dikarya</taxon>
        <taxon>Basidiomycota</taxon>
        <taxon>Pucciniomycotina</taxon>
        <taxon>Pucciniomycetes</taxon>
        <taxon>Pucciniales</taxon>
        <taxon>Pucciniaceae</taxon>
        <taxon>Puccinia</taxon>
    </lineage>
</organism>
<accession>A0A2N5TIV6</accession>
<evidence type="ECO:0000313" key="3">
    <source>
        <dbReference type="EMBL" id="PLW11075.1"/>
    </source>
</evidence>
<evidence type="ECO:0000256" key="2">
    <source>
        <dbReference type="SAM" id="SignalP"/>
    </source>
</evidence>
<feature type="region of interest" description="Disordered" evidence="1">
    <location>
        <begin position="43"/>
        <end position="123"/>
    </location>
</feature>
<dbReference type="Proteomes" id="UP000235392">
    <property type="component" value="Unassembled WGS sequence"/>
</dbReference>